<dbReference type="AlphaFoldDB" id="A0A1I3WX60"/>
<organism evidence="2 3">
    <name type="scientific">Methylocapsa palsarum</name>
    <dbReference type="NCBI Taxonomy" id="1612308"/>
    <lineage>
        <taxon>Bacteria</taxon>
        <taxon>Pseudomonadati</taxon>
        <taxon>Pseudomonadota</taxon>
        <taxon>Alphaproteobacteria</taxon>
        <taxon>Hyphomicrobiales</taxon>
        <taxon>Beijerinckiaceae</taxon>
        <taxon>Methylocapsa</taxon>
    </lineage>
</organism>
<proteinExistence type="predicted"/>
<sequence length="338" mass="36060">MTKDHQPSRASRVMTSASILAAVPALLLTRSIASAQDGAAPAAPQIIAASQDAALPALLPLQDFAAAQAGAPAKFRELETKYIFGFTTGSDIGIVGELAIESETNLEFQKRQGVFNALEQEVELEWNPIDALEIEASVHGVFSQIHNVDGFDNFHGANFGGLSTKVSYNAIARGPGAPIGLTFSAEPEWGRVNDNGRVSTAFGVTGKIVADTELVPDRLYAAFNAIYSPEVGRDFGDPKWERGATLGATTAVTYRLSEHVTLGGELEYYRAYDSLGFQGFAGDAVYAGPTLFAKLTPKLLLAAAFSTQITGHAAGINNPLDLTNFSRNKARLLIEYEF</sequence>
<dbReference type="Proteomes" id="UP000198755">
    <property type="component" value="Unassembled WGS sequence"/>
</dbReference>
<feature type="signal peptide" evidence="1">
    <location>
        <begin position="1"/>
        <end position="35"/>
    </location>
</feature>
<evidence type="ECO:0008006" key="4">
    <source>
        <dbReference type="Google" id="ProtNLM"/>
    </source>
</evidence>
<reference evidence="2 3" key="1">
    <citation type="submission" date="2016-10" db="EMBL/GenBank/DDBJ databases">
        <authorList>
            <person name="de Groot N.N."/>
        </authorList>
    </citation>
    <scope>NUCLEOTIDE SEQUENCE [LARGE SCALE GENOMIC DNA]</scope>
    <source>
        <strain evidence="2 3">NE2</strain>
    </source>
</reference>
<gene>
    <name evidence="2" type="ORF">SAMN05444581_102214</name>
</gene>
<accession>A0A1I3WX60</accession>
<keyword evidence="3" id="KW-1185">Reference proteome</keyword>
<evidence type="ECO:0000313" key="3">
    <source>
        <dbReference type="Proteomes" id="UP000198755"/>
    </source>
</evidence>
<dbReference type="EMBL" id="FOSN01000002">
    <property type="protein sequence ID" value="SFK12068.1"/>
    <property type="molecule type" value="Genomic_DNA"/>
</dbReference>
<dbReference type="STRING" id="1612308.SAMN05444581_102214"/>
<feature type="chain" id="PRO_5011538413" description="MetA-pathway of phenol degradation" evidence="1">
    <location>
        <begin position="36"/>
        <end position="338"/>
    </location>
</feature>
<evidence type="ECO:0000256" key="1">
    <source>
        <dbReference type="SAM" id="SignalP"/>
    </source>
</evidence>
<name>A0A1I3WX60_9HYPH</name>
<evidence type="ECO:0000313" key="2">
    <source>
        <dbReference type="EMBL" id="SFK12068.1"/>
    </source>
</evidence>
<protein>
    <recommendedName>
        <fullName evidence="4">MetA-pathway of phenol degradation</fullName>
    </recommendedName>
</protein>
<keyword evidence="1" id="KW-0732">Signal</keyword>